<organism evidence="6 7">
    <name type="scientific">Mycena citricolor</name>
    <dbReference type="NCBI Taxonomy" id="2018698"/>
    <lineage>
        <taxon>Eukaryota</taxon>
        <taxon>Fungi</taxon>
        <taxon>Dikarya</taxon>
        <taxon>Basidiomycota</taxon>
        <taxon>Agaricomycotina</taxon>
        <taxon>Agaricomycetes</taxon>
        <taxon>Agaricomycetidae</taxon>
        <taxon>Agaricales</taxon>
        <taxon>Marasmiineae</taxon>
        <taxon>Mycenaceae</taxon>
        <taxon>Mycena</taxon>
    </lineage>
</organism>
<dbReference type="Proteomes" id="UP001295794">
    <property type="component" value="Unassembled WGS sequence"/>
</dbReference>
<keyword evidence="3" id="KW-0489">Methyltransferase</keyword>
<keyword evidence="7" id="KW-1185">Reference proteome</keyword>
<name>A0AAD2JV93_9AGAR</name>
<sequence length="268" mass="29870">MSAPVSIPSPRSSTPESDSRLSESPPTLDPSTLALLNDFIAHKTETERRFNDLAGEAAQKIAGGGAEGGDEEAKPMMSVDEYRETFTEDWQLSQFWYTTAFSMSFARLLHKMCTPETSIAFLCCPTAFVGFQHLKPHKNARVLEVDGRFAVLAGRHYVPYDMEEPTELPAYLDNSVEIAVVDPPFLNEAGRLYTNTRVVTTLRKIMRPDAKLIVLTSTSVTPILEKLYDSPPLGPLRLTKVQVQHGQLRNDFGCWASWEGSENLTLED</sequence>
<evidence type="ECO:0008006" key="8">
    <source>
        <dbReference type="Google" id="ProtNLM"/>
    </source>
</evidence>
<evidence type="ECO:0000256" key="5">
    <source>
        <dbReference type="SAM" id="MobiDB-lite"/>
    </source>
</evidence>
<dbReference type="GO" id="GO:0032259">
    <property type="term" value="P:methylation"/>
    <property type="evidence" value="ECO:0007669"/>
    <property type="project" value="UniProtKB-KW"/>
</dbReference>
<evidence type="ECO:0000256" key="4">
    <source>
        <dbReference type="ARBA" id="ARBA00022679"/>
    </source>
</evidence>
<dbReference type="Pfam" id="PF10237">
    <property type="entry name" value="N6-adenineMlase"/>
    <property type="match status" value="1"/>
</dbReference>
<dbReference type="InterPro" id="IPR041370">
    <property type="entry name" value="Mlase_EEF1AKMT1/ZCCHC4"/>
</dbReference>
<evidence type="ECO:0000256" key="1">
    <source>
        <dbReference type="ARBA" id="ARBA00004496"/>
    </source>
</evidence>
<evidence type="ECO:0000256" key="2">
    <source>
        <dbReference type="ARBA" id="ARBA00022490"/>
    </source>
</evidence>
<comment type="subcellular location">
    <subcellularLocation>
        <location evidence="1">Cytoplasm</location>
    </subcellularLocation>
</comment>
<evidence type="ECO:0000313" key="7">
    <source>
        <dbReference type="Proteomes" id="UP001295794"/>
    </source>
</evidence>
<dbReference type="AlphaFoldDB" id="A0AAD2JV93"/>
<accession>A0AAD2JV93</accession>
<keyword evidence="2" id="KW-0963">Cytoplasm</keyword>
<comment type="caution">
    <text evidence="6">The sequence shown here is derived from an EMBL/GenBank/DDBJ whole genome shotgun (WGS) entry which is preliminary data.</text>
</comment>
<keyword evidence="4" id="KW-0808">Transferase</keyword>
<evidence type="ECO:0000313" key="6">
    <source>
        <dbReference type="EMBL" id="CAK5263620.1"/>
    </source>
</evidence>
<feature type="region of interest" description="Disordered" evidence="5">
    <location>
        <begin position="1"/>
        <end position="30"/>
    </location>
</feature>
<dbReference type="PANTHER" id="PTHR13200">
    <property type="entry name" value="EEF1A LYSINE METHYLTRANSFERASE 1"/>
    <property type="match status" value="1"/>
</dbReference>
<proteinExistence type="predicted"/>
<dbReference type="GO" id="GO:0005737">
    <property type="term" value="C:cytoplasm"/>
    <property type="evidence" value="ECO:0007669"/>
    <property type="project" value="UniProtKB-SubCell"/>
</dbReference>
<reference evidence="6" key="1">
    <citation type="submission" date="2023-11" db="EMBL/GenBank/DDBJ databases">
        <authorList>
            <person name="De Vega J J."/>
            <person name="De Vega J J."/>
        </authorList>
    </citation>
    <scope>NUCLEOTIDE SEQUENCE</scope>
</reference>
<gene>
    <name evidence="6" type="ORF">MYCIT1_LOCUS3129</name>
</gene>
<dbReference type="EMBL" id="CAVNYO010000042">
    <property type="protein sequence ID" value="CAK5263620.1"/>
    <property type="molecule type" value="Genomic_DNA"/>
</dbReference>
<protein>
    <recommendedName>
        <fullName evidence="8">Protein-lysine N-methyltransferase EFM5</fullName>
    </recommendedName>
</protein>
<dbReference type="GO" id="GO:0016279">
    <property type="term" value="F:protein-lysine N-methyltransferase activity"/>
    <property type="evidence" value="ECO:0007669"/>
    <property type="project" value="InterPro"/>
</dbReference>
<dbReference type="InterPro" id="IPR019369">
    <property type="entry name" value="Efm5/EEF1AKMT1"/>
</dbReference>
<dbReference type="PANTHER" id="PTHR13200:SF0">
    <property type="entry name" value="EEF1A LYSINE METHYLTRANSFERASE 1"/>
    <property type="match status" value="1"/>
</dbReference>
<evidence type="ECO:0000256" key="3">
    <source>
        <dbReference type="ARBA" id="ARBA00022603"/>
    </source>
</evidence>